<evidence type="ECO:0000313" key="6">
    <source>
        <dbReference type="EMBL" id="REH33041.1"/>
    </source>
</evidence>
<protein>
    <submittedName>
        <fullName evidence="6">DNA-binding transcriptional LysR family regulator</fullName>
    </submittedName>
</protein>
<evidence type="ECO:0000256" key="1">
    <source>
        <dbReference type="ARBA" id="ARBA00009437"/>
    </source>
</evidence>
<comment type="similarity">
    <text evidence="1">Belongs to the LysR transcriptional regulatory family.</text>
</comment>
<dbReference type="SUPFAM" id="SSF53850">
    <property type="entry name" value="Periplasmic binding protein-like II"/>
    <property type="match status" value="1"/>
</dbReference>
<dbReference type="Gene3D" id="3.40.190.10">
    <property type="entry name" value="Periplasmic binding protein-like II"/>
    <property type="match status" value="2"/>
</dbReference>
<keyword evidence="7" id="KW-1185">Reference proteome</keyword>
<dbReference type="PROSITE" id="PS50931">
    <property type="entry name" value="HTH_LYSR"/>
    <property type="match status" value="1"/>
</dbReference>
<dbReference type="GO" id="GO:0003700">
    <property type="term" value="F:DNA-binding transcription factor activity"/>
    <property type="evidence" value="ECO:0007669"/>
    <property type="project" value="InterPro"/>
</dbReference>
<dbReference type="InterPro" id="IPR036390">
    <property type="entry name" value="WH_DNA-bd_sf"/>
</dbReference>
<reference evidence="6 7" key="1">
    <citation type="submission" date="2018-08" db="EMBL/GenBank/DDBJ databases">
        <title>Genomic Encyclopedia of Archaeal and Bacterial Type Strains, Phase II (KMG-II): from individual species to whole genera.</title>
        <authorList>
            <person name="Goeker M."/>
        </authorList>
    </citation>
    <scope>NUCLEOTIDE SEQUENCE [LARGE SCALE GENOMIC DNA]</scope>
    <source>
        <strain evidence="6 7">DSM 45791</strain>
    </source>
</reference>
<dbReference type="Gene3D" id="1.10.10.10">
    <property type="entry name" value="Winged helix-like DNA-binding domain superfamily/Winged helix DNA-binding domain"/>
    <property type="match status" value="1"/>
</dbReference>
<keyword evidence="4" id="KW-0804">Transcription</keyword>
<evidence type="ECO:0000256" key="2">
    <source>
        <dbReference type="ARBA" id="ARBA00023015"/>
    </source>
</evidence>
<dbReference type="GO" id="GO:0003677">
    <property type="term" value="F:DNA binding"/>
    <property type="evidence" value="ECO:0007669"/>
    <property type="project" value="UniProtKB-KW"/>
</dbReference>
<dbReference type="Pfam" id="PF00126">
    <property type="entry name" value="HTH_1"/>
    <property type="match status" value="1"/>
</dbReference>
<dbReference type="SUPFAM" id="SSF46785">
    <property type="entry name" value="Winged helix' DNA-binding domain"/>
    <property type="match status" value="1"/>
</dbReference>
<dbReference type="PANTHER" id="PTHR30346:SF0">
    <property type="entry name" value="HCA OPERON TRANSCRIPTIONAL ACTIVATOR HCAR"/>
    <property type="match status" value="1"/>
</dbReference>
<dbReference type="InterPro" id="IPR005119">
    <property type="entry name" value="LysR_subst-bd"/>
</dbReference>
<gene>
    <name evidence="6" type="ORF">BCF44_120113</name>
</gene>
<dbReference type="EMBL" id="QUNO01000020">
    <property type="protein sequence ID" value="REH33041.1"/>
    <property type="molecule type" value="Genomic_DNA"/>
</dbReference>
<organism evidence="6 7">
    <name type="scientific">Kutzneria buriramensis</name>
    <dbReference type="NCBI Taxonomy" id="1045776"/>
    <lineage>
        <taxon>Bacteria</taxon>
        <taxon>Bacillati</taxon>
        <taxon>Actinomycetota</taxon>
        <taxon>Actinomycetes</taxon>
        <taxon>Pseudonocardiales</taxon>
        <taxon>Pseudonocardiaceae</taxon>
        <taxon>Kutzneria</taxon>
    </lineage>
</organism>
<feature type="domain" description="HTH lysR-type" evidence="5">
    <location>
        <begin position="1"/>
        <end position="59"/>
    </location>
</feature>
<accession>A0A3E0GXC3</accession>
<evidence type="ECO:0000259" key="5">
    <source>
        <dbReference type="PROSITE" id="PS50931"/>
    </source>
</evidence>
<dbReference type="PANTHER" id="PTHR30346">
    <property type="entry name" value="TRANSCRIPTIONAL DUAL REGULATOR HCAR-RELATED"/>
    <property type="match status" value="1"/>
</dbReference>
<dbReference type="InterPro" id="IPR000847">
    <property type="entry name" value="LysR_HTH_N"/>
</dbReference>
<evidence type="ECO:0000256" key="3">
    <source>
        <dbReference type="ARBA" id="ARBA00023125"/>
    </source>
</evidence>
<dbReference type="Proteomes" id="UP000256269">
    <property type="component" value="Unassembled WGS sequence"/>
</dbReference>
<dbReference type="InterPro" id="IPR036388">
    <property type="entry name" value="WH-like_DNA-bd_sf"/>
</dbReference>
<comment type="caution">
    <text evidence="6">The sequence shown here is derived from an EMBL/GenBank/DDBJ whole genome shotgun (WGS) entry which is preliminary data.</text>
</comment>
<dbReference type="OrthoDB" id="3461141at2"/>
<name>A0A3E0GXC3_9PSEU</name>
<proteinExistence type="inferred from homology"/>
<evidence type="ECO:0000313" key="7">
    <source>
        <dbReference type="Proteomes" id="UP000256269"/>
    </source>
</evidence>
<dbReference type="Pfam" id="PF03466">
    <property type="entry name" value="LysR_substrate"/>
    <property type="match status" value="1"/>
</dbReference>
<keyword evidence="3 6" id="KW-0238">DNA-binding</keyword>
<keyword evidence="2" id="KW-0805">Transcription regulation</keyword>
<dbReference type="GO" id="GO:0032993">
    <property type="term" value="C:protein-DNA complex"/>
    <property type="evidence" value="ECO:0007669"/>
    <property type="project" value="TreeGrafter"/>
</dbReference>
<dbReference type="AlphaFoldDB" id="A0A3E0GXC3"/>
<sequence>MNLRRLEYLVAVADTGGLTAAAERCHVSQSAVSLGLSELESALRLRLVIRGPGRGAVLTDAGREVVAEARGVLTAVSELGANARRLGQDIAGTLRIGCYAPVAALCLPAAIAGFRTEQPEVAIEFVEGSLPDLQRQLLDGRCELAFLYRQDILPGIEVQVLTDQQPHVLLPPDHRFRRRRSVALEELADEPFILLDVQPSERYFRSVFDAAGVPMAVAHRAGSFELARAMVARGLGYTLSVQRPAVDRSVEGIAFGTVPLRDTVPTTPLVLGRAAGGRLTRRAEVFAAYCRELFSATSRPAG</sequence>
<dbReference type="RefSeq" id="WP_116180456.1">
    <property type="nucleotide sequence ID" value="NZ_CP144375.1"/>
</dbReference>
<evidence type="ECO:0000256" key="4">
    <source>
        <dbReference type="ARBA" id="ARBA00023163"/>
    </source>
</evidence>